<evidence type="ECO:0000313" key="2">
    <source>
        <dbReference type="EMBL" id="CAH0385868.1"/>
    </source>
</evidence>
<organism evidence="2 3">
    <name type="scientific">Bemisia tabaci</name>
    <name type="common">Sweetpotato whitefly</name>
    <name type="synonym">Aleurodes tabaci</name>
    <dbReference type="NCBI Taxonomy" id="7038"/>
    <lineage>
        <taxon>Eukaryota</taxon>
        <taxon>Metazoa</taxon>
        <taxon>Ecdysozoa</taxon>
        <taxon>Arthropoda</taxon>
        <taxon>Hexapoda</taxon>
        <taxon>Insecta</taxon>
        <taxon>Pterygota</taxon>
        <taxon>Neoptera</taxon>
        <taxon>Paraneoptera</taxon>
        <taxon>Hemiptera</taxon>
        <taxon>Sternorrhyncha</taxon>
        <taxon>Aleyrodoidea</taxon>
        <taxon>Aleyrodidae</taxon>
        <taxon>Aleyrodinae</taxon>
        <taxon>Bemisia</taxon>
    </lineage>
</organism>
<dbReference type="Proteomes" id="UP001152759">
    <property type="component" value="Chromosome 2"/>
</dbReference>
<evidence type="ECO:0000313" key="3">
    <source>
        <dbReference type="Proteomes" id="UP001152759"/>
    </source>
</evidence>
<dbReference type="AlphaFoldDB" id="A0A9P0A931"/>
<name>A0A9P0A931_BEMTA</name>
<sequence>MLLDRLHGDAGYLSSPERGGTIPPRAYTAGYVPSATATYEDPYYAQYGSRTGSITPVIDEETSLKGSILLRWADITGCSATGRNLGMGMNRGKTGNQGSELENRENLDVAPSRGLHKL</sequence>
<protein>
    <submittedName>
        <fullName evidence="2">Uncharacterized protein</fullName>
    </submittedName>
</protein>
<accession>A0A9P0A931</accession>
<dbReference type="EMBL" id="OU963863">
    <property type="protein sequence ID" value="CAH0385868.1"/>
    <property type="molecule type" value="Genomic_DNA"/>
</dbReference>
<gene>
    <name evidence="2" type="ORF">BEMITA_LOCUS5049</name>
</gene>
<evidence type="ECO:0000256" key="1">
    <source>
        <dbReference type="SAM" id="MobiDB-lite"/>
    </source>
</evidence>
<keyword evidence="3" id="KW-1185">Reference proteome</keyword>
<reference evidence="2" key="1">
    <citation type="submission" date="2021-12" db="EMBL/GenBank/DDBJ databases">
        <authorList>
            <person name="King R."/>
        </authorList>
    </citation>
    <scope>NUCLEOTIDE SEQUENCE</scope>
</reference>
<proteinExistence type="predicted"/>
<feature type="region of interest" description="Disordered" evidence="1">
    <location>
        <begin position="83"/>
        <end position="118"/>
    </location>
</feature>